<keyword evidence="4" id="KW-1185">Reference proteome</keyword>
<accession>A0AAV2PSS9</accession>
<feature type="signal peptide" evidence="2">
    <location>
        <begin position="1"/>
        <end position="30"/>
    </location>
</feature>
<organism evidence="3 4">
    <name type="scientific">Meganyctiphanes norvegica</name>
    <name type="common">Northern krill</name>
    <name type="synonym">Thysanopoda norvegica</name>
    <dbReference type="NCBI Taxonomy" id="48144"/>
    <lineage>
        <taxon>Eukaryota</taxon>
        <taxon>Metazoa</taxon>
        <taxon>Ecdysozoa</taxon>
        <taxon>Arthropoda</taxon>
        <taxon>Crustacea</taxon>
        <taxon>Multicrustacea</taxon>
        <taxon>Malacostraca</taxon>
        <taxon>Eumalacostraca</taxon>
        <taxon>Eucarida</taxon>
        <taxon>Euphausiacea</taxon>
        <taxon>Euphausiidae</taxon>
        <taxon>Meganyctiphanes</taxon>
    </lineage>
</organism>
<sequence length="412" mass="44583">SGALSLCSVVLDQLSLTFTLLHSLLMVVITTHPHSGDSIENVLSEVRSPLLRYCPKTCGEVKQLVSVLLQCCGLPNASTTAVTVARHQVEVLEDEGGCVEGGEQTAADTPAETDGYEADTEYLMNNNTAQSARDSGSEDQLQCPELVLLALDLIINHHERFLESKEEDNNAMTSDTIHTGPIVETRAQPRENNEKDFMDCGDEIMPSSDKLRSRSSSSVSSASSSVYHSMSSDTDDDGGGDDKQETALKSDKFSVKVESEKRNKKKKIQSSKFLSERNYPKESKCSENVIDSCSAVKYNKIKSEKSISAVESLECELSDKEDSNSMTSPEHKTSTPIGVGIIPYLSGPSSQCCGSEAAHSASLTQCVHALLLLSRSSANVCQRLHALGFLGRLLDGFAPIINSNQPCYQGMI</sequence>
<feature type="non-terminal residue" evidence="3">
    <location>
        <position position="412"/>
    </location>
</feature>
<feature type="non-terminal residue" evidence="3">
    <location>
        <position position="1"/>
    </location>
</feature>
<dbReference type="Proteomes" id="UP001497623">
    <property type="component" value="Unassembled WGS sequence"/>
</dbReference>
<evidence type="ECO:0000313" key="4">
    <source>
        <dbReference type="Proteomes" id="UP001497623"/>
    </source>
</evidence>
<dbReference type="AlphaFoldDB" id="A0AAV2PSS9"/>
<proteinExistence type="predicted"/>
<feature type="compositionally biased region" description="Basic and acidic residues" evidence="1">
    <location>
        <begin position="240"/>
        <end position="261"/>
    </location>
</feature>
<feature type="compositionally biased region" description="Basic and acidic residues" evidence="1">
    <location>
        <begin position="187"/>
        <end position="198"/>
    </location>
</feature>
<protein>
    <submittedName>
        <fullName evidence="3">Uncharacterized protein</fullName>
    </submittedName>
</protein>
<comment type="caution">
    <text evidence="3">The sequence shown here is derived from an EMBL/GenBank/DDBJ whole genome shotgun (WGS) entry which is preliminary data.</text>
</comment>
<keyword evidence="2" id="KW-0732">Signal</keyword>
<gene>
    <name evidence="3" type="ORF">MNOR_LOCUS2700</name>
</gene>
<evidence type="ECO:0000256" key="1">
    <source>
        <dbReference type="SAM" id="MobiDB-lite"/>
    </source>
</evidence>
<evidence type="ECO:0000256" key="2">
    <source>
        <dbReference type="SAM" id="SignalP"/>
    </source>
</evidence>
<feature type="chain" id="PRO_5043943180" evidence="2">
    <location>
        <begin position="31"/>
        <end position="412"/>
    </location>
</feature>
<feature type="region of interest" description="Disordered" evidence="1">
    <location>
        <begin position="165"/>
        <end position="273"/>
    </location>
</feature>
<feature type="compositionally biased region" description="Low complexity" evidence="1">
    <location>
        <begin position="214"/>
        <end position="232"/>
    </location>
</feature>
<evidence type="ECO:0000313" key="3">
    <source>
        <dbReference type="EMBL" id="CAL4062483.1"/>
    </source>
</evidence>
<dbReference type="EMBL" id="CAXKWB010000852">
    <property type="protein sequence ID" value="CAL4062483.1"/>
    <property type="molecule type" value="Genomic_DNA"/>
</dbReference>
<reference evidence="3 4" key="1">
    <citation type="submission" date="2024-05" db="EMBL/GenBank/DDBJ databases">
        <authorList>
            <person name="Wallberg A."/>
        </authorList>
    </citation>
    <scope>NUCLEOTIDE SEQUENCE [LARGE SCALE GENOMIC DNA]</scope>
</reference>
<name>A0AAV2PSS9_MEGNR</name>